<organism evidence="2 3">
    <name type="scientific">Rhodofomes roseus</name>
    <dbReference type="NCBI Taxonomy" id="34475"/>
    <lineage>
        <taxon>Eukaryota</taxon>
        <taxon>Fungi</taxon>
        <taxon>Dikarya</taxon>
        <taxon>Basidiomycota</taxon>
        <taxon>Agaricomycotina</taxon>
        <taxon>Agaricomycetes</taxon>
        <taxon>Polyporales</taxon>
        <taxon>Rhodofomes</taxon>
    </lineage>
</organism>
<dbReference type="Proteomes" id="UP000298390">
    <property type="component" value="Unassembled WGS sequence"/>
</dbReference>
<evidence type="ECO:0000313" key="3">
    <source>
        <dbReference type="Proteomes" id="UP000298390"/>
    </source>
</evidence>
<dbReference type="AlphaFoldDB" id="A0A4Y9Z1R2"/>
<protein>
    <recommendedName>
        <fullName evidence="1">DUF6532 domain-containing protein</fullName>
    </recommendedName>
</protein>
<proteinExistence type="predicted"/>
<evidence type="ECO:0000313" key="2">
    <source>
        <dbReference type="EMBL" id="TFY68555.1"/>
    </source>
</evidence>
<sequence>MAQPRLVKLTAAEEKTCREVYIEAAKGLIQEYTVTVEPFAGGKVLESKVKSILMGLQEQRLDTVTIGSGKEPFNALADKKLIKAIKEFPVTLRGYLKNAASILLPAIAHDSIGPADYDAGTSIEQLCKDWGTIVEAQITAPPRATKLLHVLDPETLVAQILDNAVWQRPGGLGQTYVHLFAANSIPDALVALASCAALWALSEFETGKCRLRDFSCDISYLRSRQLMAYIVEVKQSAELRSLRYEGIVLMTGGREMPYSGARYGRSPRDFLRPR</sequence>
<reference evidence="2 3" key="1">
    <citation type="submission" date="2019-01" db="EMBL/GenBank/DDBJ databases">
        <title>Genome sequencing of the rare red list fungi Fomitopsis rosea.</title>
        <authorList>
            <person name="Buettner E."/>
            <person name="Kellner H."/>
        </authorList>
    </citation>
    <scope>NUCLEOTIDE SEQUENCE [LARGE SCALE GENOMIC DNA]</scope>
    <source>
        <strain evidence="2 3">DSM 105464</strain>
    </source>
</reference>
<dbReference type="Pfam" id="PF20149">
    <property type="entry name" value="DUF6532"/>
    <property type="match status" value="1"/>
</dbReference>
<accession>A0A4Y9Z1R2</accession>
<gene>
    <name evidence="2" type="ORF">EVJ58_g951</name>
</gene>
<dbReference type="InterPro" id="IPR045341">
    <property type="entry name" value="DUF6532"/>
</dbReference>
<feature type="domain" description="DUF6532" evidence="1">
    <location>
        <begin position="25"/>
        <end position="217"/>
    </location>
</feature>
<name>A0A4Y9Z1R2_9APHY</name>
<comment type="caution">
    <text evidence="2">The sequence shown here is derived from an EMBL/GenBank/DDBJ whole genome shotgun (WGS) entry which is preliminary data.</text>
</comment>
<dbReference type="STRING" id="34475.A0A4Y9Z1R2"/>
<dbReference type="EMBL" id="SEKV01000028">
    <property type="protein sequence ID" value="TFY68555.1"/>
    <property type="molecule type" value="Genomic_DNA"/>
</dbReference>
<evidence type="ECO:0000259" key="1">
    <source>
        <dbReference type="Pfam" id="PF20149"/>
    </source>
</evidence>